<dbReference type="Proteomes" id="UP000317650">
    <property type="component" value="Chromosome 5"/>
</dbReference>
<dbReference type="Pfam" id="PF17123">
    <property type="entry name" value="zf-RING_11"/>
    <property type="match status" value="1"/>
</dbReference>
<dbReference type="InterPro" id="IPR002035">
    <property type="entry name" value="VWF_A"/>
</dbReference>
<dbReference type="Gene3D" id="3.30.40.10">
    <property type="entry name" value="Zinc/RING finger domain, C3HC4 (zinc finger)"/>
    <property type="match status" value="1"/>
</dbReference>
<keyword evidence="1" id="KW-0479">Metal-binding</keyword>
<dbReference type="Gene3D" id="3.40.50.410">
    <property type="entry name" value="von Willebrand factor, type A domain"/>
    <property type="match status" value="1"/>
</dbReference>
<reference evidence="5 6" key="1">
    <citation type="journal article" date="2019" name="Nat. Plants">
        <title>Genome sequencing of Musa balbisiana reveals subgenome evolution and function divergence in polyploid bananas.</title>
        <authorList>
            <person name="Yao X."/>
        </authorList>
    </citation>
    <scope>NUCLEOTIDE SEQUENCE [LARGE SCALE GENOMIC DNA]</scope>
    <source>
        <strain evidence="6">cv. DH-PKW</strain>
        <tissue evidence="5">Leaves</tissue>
    </source>
</reference>
<evidence type="ECO:0000259" key="4">
    <source>
        <dbReference type="PROSITE" id="PS50234"/>
    </source>
</evidence>
<keyword evidence="6" id="KW-1185">Reference proteome</keyword>
<dbReference type="PANTHER" id="PTHR10579:SF167">
    <property type="entry name" value="OS02G0619600 PROTEIN"/>
    <property type="match status" value="1"/>
</dbReference>
<name>A0A4S8JY29_MUSBA</name>
<dbReference type="InterPro" id="IPR032838">
    <property type="entry name" value="Vwaint_dom"/>
</dbReference>
<dbReference type="InterPro" id="IPR036465">
    <property type="entry name" value="vWFA_dom_sf"/>
</dbReference>
<dbReference type="SMART" id="SM00327">
    <property type="entry name" value="VWA"/>
    <property type="match status" value="1"/>
</dbReference>
<gene>
    <name evidence="5" type="ORF">C4D60_Mb05t22470</name>
</gene>
<accession>A0A4S8JY29</accession>
<feature type="domain" description="RING-type" evidence="3">
    <location>
        <begin position="89"/>
        <end position="133"/>
    </location>
</feature>
<dbReference type="AlphaFoldDB" id="A0A4S8JY29"/>
<dbReference type="CDD" id="cd23114">
    <property type="entry name" value="RING-H2_WAVH2"/>
    <property type="match status" value="1"/>
</dbReference>
<dbReference type="GO" id="GO:0008270">
    <property type="term" value="F:zinc ion binding"/>
    <property type="evidence" value="ECO:0007669"/>
    <property type="project" value="UniProtKB-KW"/>
</dbReference>
<dbReference type="PROSITE" id="PS50089">
    <property type="entry name" value="ZF_RING_2"/>
    <property type="match status" value="1"/>
</dbReference>
<dbReference type="InterPro" id="IPR001841">
    <property type="entry name" value="Znf_RING"/>
</dbReference>
<organism evidence="5 6">
    <name type="scientific">Musa balbisiana</name>
    <name type="common">Banana</name>
    <dbReference type="NCBI Taxonomy" id="52838"/>
    <lineage>
        <taxon>Eukaryota</taxon>
        <taxon>Viridiplantae</taxon>
        <taxon>Streptophyta</taxon>
        <taxon>Embryophyta</taxon>
        <taxon>Tracheophyta</taxon>
        <taxon>Spermatophyta</taxon>
        <taxon>Magnoliopsida</taxon>
        <taxon>Liliopsida</taxon>
        <taxon>Zingiberales</taxon>
        <taxon>Musaceae</taxon>
        <taxon>Musa</taxon>
    </lineage>
</organism>
<keyword evidence="1" id="KW-0863">Zinc-finger</keyword>
<evidence type="ECO:0000313" key="6">
    <source>
        <dbReference type="Proteomes" id="UP000317650"/>
    </source>
</evidence>
<dbReference type="SUPFAM" id="SSF53300">
    <property type="entry name" value="vWA-like"/>
    <property type="match status" value="1"/>
</dbReference>
<evidence type="ECO:0008006" key="7">
    <source>
        <dbReference type="Google" id="ProtNLM"/>
    </source>
</evidence>
<dbReference type="InterPro" id="IPR051266">
    <property type="entry name" value="CLCR"/>
</dbReference>
<evidence type="ECO:0000256" key="1">
    <source>
        <dbReference type="PROSITE-ProRule" id="PRU00175"/>
    </source>
</evidence>
<protein>
    <recommendedName>
        <fullName evidence="7">RING-type domain-containing protein</fullName>
    </recommendedName>
</protein>
<evidence type="ECO:0000313" key="5">
    <source>
        <dbReference type="EMBL" id="THU67231.1"/>
    </source>
</evidence>
<feature type="region of interest" description="Disordered" evidence="2">
    <location>
        <begin position="580"/>
        <end position="605"/>
    </location>
</feature>
<dbReference type="PANTHER" id="PTHR10579">
    <property type="entry name" value="CALCIUM-ACTIVATED CHLORIDE CHANNEL REGULATOR"/>
    <property type="match status" value="1"/>
</dbReference>
<evidence type="ECO:0000259" key="3">
    <source>
        <dbReference type="PROSITE" id="PS50089"/>
    </source>
</evidence>
<dbReference type="InterPro" id="IPR013083">
    <property type="entry name" value="Znf_RING/FYVE/PHD"/>
</dbReference>
<feature type="domain" description="VWFA" evidence="4">
    <location>
        <begin position="278"/>
        <end position="422"/>
    </location>
</feature>
<feature type="compositionally biased region" description="Polar residues" evidence="2">
    <location>
        <begin position="594"/>
        <end position="605"/>
    </location>
</feature>
<evidence type="ECO:0000256" key="2">
    <source>
        <dbReference type="SAM" id="MobiDB-lite"/>
    </source>
</evidence>
<keyword evidence="1" id="KW-0862">Zinc</keyword>
<dbReference type="Pfam" id="PF14624">
    <property type="entry name" value="Vwaint"/>
    <property type="match status" value="1"/>
</dbReference>
<dbReference type="EMBL" id="PYDT01000003">
    <property type="protein sequence ID" value="THU67231.1"/>
    <property type="molecule type" value="Genomic_DNA"/>
</dbReference>
<dbReference type="PROSITE" id="PS50234">
    <property type="entry name" value="VWFA"/>
    <property type="match status" value="1"/>
</dbReference>
<dbReference type="STRING" id="52838.A0A4S8JY29"/>
<proteinExistence type="predicted"/>
<dbReference type="SUPFAM" id="SSF57850">
    <property type="entry name" value="RING/U-box"/>
    <property type="match status" value="1"/>
</dbReference>
<dbReference type="SMART" id="SM00184">
    <property type="entry name" value="RING"/>
    <property type="match status" value="1"/>
</dbReference>
<comment type="caution">
    <text evidence="5">The sequence shown here is derived from an EMBL/GenBank/DDBJ whole genome shotgun (WGS) entry which is preliminary data.</text>
</comment>
<sequence length="605" mass="66213">MGSLWRKAKKAMGLNLCVHVPSAMGDDGLPSGGPAAGWRVSDAAATATSSPAGSVGASEFQALMPSTPTLSSGSLRVSKSGSRSSKKICAICLGSMKAGHGHALFTAECSHTFHFHCITSNVKHGNYVCPLCKATWKEIPFKGSLPSEHPHGRARVNPVSWLQEGHMTVVRRLPHADSTNRRREQFPSHFRELEPENFNDDEPLDLLSETVINSQQNCPKIVEVKTYPEFSAISQSALVENFAVLVHLKAPHASMKQNPSRNHNASSTVSQNSRAPIDLVTVLDVSGSMAGTKLALLKRAMSFVIQNLGPSDRLSVIAFSSAARRLFHLRRMSDSGRQQALQAVNSLVSSGGTNIAEGLRKGVKVIEERKEKNPVCSIILLSDGQDTYTFPSSDLYADEERDFLVSVNVPCAKEEIILLKVACVYRDPISKDAVHLEVKEVRIQRPEIILSQTPSIEVDRERNRIESAEAMSDARAAAERGDLSDAVSILEQRRMILSESLAAQSNDQLCLALDAELREMQDRMASRQRYEASGRAYVLSGLSSHSWQRATTRGDSTDSASLVHAYQTPTMVYMLNRSQTMCPSPRHPAPPIQHTRSFPSQPQSN</sequence>
<dbReference type="Pfam" id="PF13519">
    <property type="entry name" value="VWA_2"/>
    <property type="match status" value="1"/>
</dbReference>